<evidence type="ECO:0000313" key="2">
    <source>
        <dbReference type="Proteomes" id="UP001497700"/>
    </source>
</evidence>
<dbReference type="Proteomes" id="UP001497700">
    <property type="component" value="Unassembled WGS sequence"/>
</dbReference>
<accession>A0ACB9YLW4</accession>
<sequence length="251" mass="27060">MRFFILLEILSFAASGLAQSSPDILPVVSLISSQVPSQCSPGKSIGVSIDTTKITTSLSEVQFQTTGHGRTGGFANCDFKVELNSWSYNHRVAISGATIRGNANLSDGVKINQFNTTAVFRLEHLNNFSPVTPPEVTNLAMSTMLGELASNEIGGNGIFDDDFEVTVSSPSEKVWSPCFQGSEGSGQDSTFIEFYVSASSSDETGEGSAKLSSGLTVDWDLAWEECTPNSNSTYVNWGSERIEDWQSCIYN</sequence>
<name>A0ACB9YLW4_9PEZI</name>
<gene>
    <name evidence="1" type="ORF">F4820DRAFT_139154</name>
</gene>
<comment type="caution">
    <text evidence="1">The sequence shown here is derived from an EMBL/GenBank/DDBJ whole genome shotgun (WGS) entry which is preliminary data.</text>
</comment>
<organism evidence="1 2">
    <name type="scientific">Hypoxylon rubiginosum</name>
    <dbReference type="NCBI Taxonomy" id="110542"/>
    <lineage>
        <taxon>Eukaryota</taxon>
        <taxon>Fungi</taxon>
        <taxon>Dikarya</taxon>
        <taxon>Ascomycota</taxon>
        <taxon>Pezizomycotina</taxon>
        <taxon>Sordariomycetes</taxon>
        <taxon>Xylariomycetidae</taxon>
        <taxon>Xylariales</taxon>
        <taxon>Hypoxylaceae</taxon>
        <taxon>Hypoxylon</taxon>
    </lineage>
</organism>
<dbReference type="EMBL" id="MU393611">
    <property type="protein sequence ID" value="KAI4859820.1"/>
    <property type="molecule type" value="Genomic_DNA"/>
</dbReference>
<keyword evidence="2" id="KW-1185">Reference proteome</keyword>
<proteinExistence type="predicted"/>
<evidence type="ECO:0000313" key="1">
    <source>
        <dbReference type="EMBL" id="KAI4859820.1"/>
    </source>
</evidence>
<reference evidence="1 2" key="1">
    <citation type="journal article" date="2022" name="New Phytol.">
        <title>Ecological generalism drives hyperdiversity of secondary metabolite gene clusters in xylarialean endophytes.</title>
        <authorList>
            <person name="Franco M.E.E."/>
            <person name="Wisecaver J.H."/>
            <person name="Arnold A.E."/>
            <person name="Ju Y.M."/>
            <person name="Slot J.C."/>
            <person name="Ahrendt S."/>
            <person name="Moore L.P."/>
            <person name="Eastman K.E."/>
            <person name="Scott K."/>
            <person name="Konkel Z."/>
            <person name="Mondo S.J."/>
            <person name="Kuo A."/>
            <person name="Hayes R.D."/>
            <person name="Haridas S."/>
            <person name="Andreopoulos B."/>
            <person name="Riley R."/>
            <person name="LaButti K."/>
            <person name="Pangilinan J."/>
            <person name="Lipzen A."/>
            <person name="Amirebrahimi M."/>
            <person name="Yan J."/>
            <person name="Adam C."/>
            <person name="Keymanesh K."/>
            <person name="Ng V."/>
            <person name="Louie K."/>
            <person name="Northen T."/>
            <person name="Drula E."/>
            <person name="Henrissat B."/>
            <person name="Hsieh H.M."/>
            <person name="Youens-Clark K."/>
            <person name="Lutzoni F."/>
            <person name="Miadlikowska J."/>
            <person name="Eastwood D.C."/>
            <person name="Hamelin R.C."/>
            <person name="Grigoriev I.V."/>
            <person name="U'Ren J.M."/>
        </authorList>
    </citation>
    <scope>NUCLEOTIDE SEQUENCE [LARGE SCALE GENOMIC DNA]</scope>
    <source>
        <strain evidence="1 2">CBS 119005</strain>
    </source>
</reference>
<protein>
    <submittedName>
        <fullName evidence="1">Uncharacterized protein</fullName>
    </submittedName>
</protein>